<organism evidence="10 11">
    <name type="scientific">Limnoglobus roseus</name>
    <dbReference type="NCBI Taxonomy" id="2598579"/>
    <lineage>
        <taxon>Bacteria</taxon>
        <taxon>Pseudomonadati</taxon>
        <taxon>Planctomycetota</taxon>
        <taxon>Planctomycetia</taxon>
        <taxon>Gemmatales</taxon>
        <taxon>Gemmataceae</taxon>
        <taxon>Limnoglobus</taxon>
    </lineage>
</organism>
<comment type="catalytic activity">
    <reaction evidence="1">
        <text>ATP + protein L-histidine = ADP + protein N-phospho-L-histidine.</text>
        <dbReference type="EC" id="2.7.13.3"/>
    </reaction>
</comment>
<accession>A0A5C1AAW2</accession>
<dbReference type="CDD" id="cd00082">
    <property type="entry name" value="HisKA"/>
    <property type="match status" value="1"/>
</dbReference>
<evidence type="ECO:0000259" key="9">
    <source>
        <dbReference type="PROSITE" id="PS50109"/>
    </source>
</evidence>
<evidence type="ECO:0000256" key="7">
    <source>
        <dbReference type="ARBA" id="ARBA00022840"/>
    </source>
</evidence>
<protein>
    <recommendedName>
        <fullName evidence="2">histidine kinase</fullName>
        <ecNumber evidence="2">2.7.13.3</ecNumber>
    </recommendedName>
</protein>
<dbReference type="SUPFAM" id="SSF55874">
    <property type="entry name" value="ATPase domain of HSP90 chaperone/DNA topoisomerase II/histidine kinase"/>
    <property type="match status" value="1"/>
</dbReference>
<dbReference type="RefSeq" id="WP_149110179.1">
    <property type="nucleotide sequence ID" value="NZ_CP042425.1"/>
</dbReference>
<keyword evidence="7" id="KW-0067">ATP-binding</keyword>
<name>A0A5C1AAW2_9BACT</name>
<dbReference type="EMBL" id="CP042425">
    <property type="protein sequence ID" value="QEL15357.1"/>
    <property type="molecule type" value="Genomic_DNA"/>
</dbReference>
<evidence type="ECO:0000256" key="4">
    <source>
        <dbReference type="ARBA" id="ARBA00022679"/>
    </source>
</evidence>
<keyword evidence="6 10" id="KW-0418">Kinase</keyword>
<feature type="domain" description="Histidine kinase" evidence="9">
    <location>
        <begin position="18"/>
        <end position="230"/>
    </location>
</feature>
<evidence type="ECO:0000256" key="8">
    <source>
        <dbReference type="ARBA" id="ARBA00023012"/>
    </source>
</evidence>
<evidence type="ECO:0000256" key="2">
    <source>
        <dbReference type="ARBA" id="ARBA00012438"/>
    </source>
</evidence>
<dbReference type="Pfam" id="PF02518">
    <property type="entry name" value="HATPase_c"/>
    <property type="match status" value="1"/>
</dbReference>
<keyword evidence="4" id="KW-0808">Transferase</keyword>
<gene>
    <name evidence="10" type="ORF">PX52LOC_02272</name>
</gene>
<dbReference type="InterPro" id="IPR003594">
    <property type="entry name" value="HATPase_dom"/>
</dbReference>
<evidence type="ECO:0000313" key="11">
    <source>
        <dbReference type="Proteomes" id="UP000324974"/>
    </source>
</evidence>
<keyword evidence="11" id="KW-1185">Reference proteome</keyword>
<dbReference type="AlphaFoldDB" id="A0A5C1AAW2"/>
<dbReference type="SUPFAM" id="SSF47384">
    <property type="entry name" value="Homodimeric domain of signal transducing histidine kinase"/>
    <property type="match status" value="1"/>
</dbReference>
<evidence type="ECO:0000256" key="3">
    <source>
        <dbReference type="ARBA" id="ARBA00022553"/>
    </source>
</evidence>
<keyword evidence="8" id="KW-0902">Two-component regulatory system</keyword>
<dbReference type="Proteomes" id="UP000324974">
    <property type="component" value="Chromosome"/>
</dbReference>
<dbReference type="PROSITE" id="PS50109">
    <property type="entry name" value="HIS_KIN"/>
    <property type="match status" value="1"/>
</dbReference>
<dbReference type="PRINTS" id="PR00344">
    <property type="entry name" value="BCTRLSENSOR"/>
</dbReference>
<dbReference type="InterPro" id="IPR004358">
    <property type="entry name" value="Sig_transdc_His_kin-like_C"/>
</dbReference>
<dbReference type="KEGG" id="lrs:PX52LOC_02272"/>
<dbReference type="PANTHER" id="PTHR43065:SF46">
    <property type="entry name" value="C4-DICARBOXYLATE TRANSPORT SENSOR PROTEIN DCTB"/>
    <property type="match status" value="1"/>
</dbReference>
<keyword evidence="5" id="KW-0547">Nucleotide-binding</keyword>
<dbReference type="SMART" id="SM00387">
    <property type="entry name" value="HATPase_c"/>
    <property type="match status" value="1"/>
</dbReference>
<proteinExistence type="predicted"/>
<reference evidence="11" key="1">
    <citation type="submission" date="2019-08" db="EMBL/GenBank/DDBJ databases">
        <title>Limnoglobus roseus gen. nov., sp. nov., a novel freshwater planctomycete with a giant genome from the family Gemmataceae.</title>
        <authorList>
            <person name="Kulichevskaya I.S."/>
            <person name="Naumoff D.G."/>
            <person name="Miroshnikov K."/>
            <person name="Ivanova A."/>
            <person name="Philippov D.A."/>
            <person name="Hakobyan A."/>
            <person name="Rijpstra I.C."/>
            <person name="Sinninghe Damste J.S."/>
            <person name="Liesack W."/>
            <person name="Dedysh S.N."/>
        </authorList>
    </citation>
    <scope>NUCLEOTIDE SEQUENCE [LARGE SCALE GENOMIC DNA]</scope>
    <source>
        <strain evidence="11">PX52</strain>
    </source>
</reference>
<dbReference type="EC" id="2.7.13.3" evidence="2"/>
<dbReference type="InterPro" id="IPR005467">
    <property type="entry name" value="His_kinase_dom"/>
</dbReference>
<dbReference type="InterPro" id="IPR036097">
    <property type="entry name" value="HisK_dim/P_sf"/>
</dbReference>
<dbReference type="InterPro" id="IPR003661">
    <property type="entry name" value="HisK_dim/P_dom"/>
</dbReference>
<keyword evidence="3" id="KW-0597">Phosphoprotein</keyword>
<sequence>MSDAVTQQFIDLAETTGGFIHDMKNHLGTVLLNLQLLGEDFENPETQRERRALERIQLMTSECQRLVDLSNDFLRFARVEDLHREPTRLEEVVGRMVDFLAPTARLQNVIVSWYPAADLPRVLLDREMFEKVLLNLMLNAEDAMPNGGTLTLQARADGDFVELDVIDTGVGIPPEVRAKLFKPFQTTKADGNGLGLATARKIVVAHGGTMTVQSEVGRGTKFTLRLPVAVG</sequence>
<dbReference type="GO" id="GO:0000155">
    <property type="term" value="F:phosphorelay sensor kinase activity"/>
    <property type="evidence" value="ECO:0007669"/>
    <property type="project" value="InterPro"/>
</dbReference>
<dbReference type="Gene3D" id="3.30.565.10">
    <property type="entry name" value="Histidine kinase-like ATPase, C-terminal domain"/>
    <property type="match status" value="1"/>
</dbReference>
<dbReference type="OrthoDB" id="9815750at2"/>
<dbReference type="GO" id="GO:0005524">
    <property type="term" value="F:ATP binding"/>
    <property type="evidence" value="ECO:0007669"/>
    <property type="project" value="UniProtKB-KW"/>
</dbReference>
<dbReference type="Gene3D" id="1.10.287.130">
    <property type="match status" value="1"/>
</dbReference>
<dbReference type="InterPro" id="IPR036890">
    <property type="entry name" value="HATPase_C_sf"/>
</dbReference>
<evidence type="ECO:0000313" key="10">
    <source>
        <dbReference type="EMBL" id="QEL15357.1"/>
    </source>
</evidence>
<evidence type="ECO:0000256" key="5">
    <source>
        <dbReference type="ARBA" id="ARBA00022741"/>
    </source>
</evidence>
<evidence type="ECO:0000256" key="1">
    <source>
        <dbReference type="ARBA" id="ARBA00000085"/>
    </source>
</evidence>
<dbReference type="PANTHER" id="PTHR43065">
    <property type="entry name" value="SENSOR HISTIDINE KINASE"/>
    <property type="match status" value="1"/>
</dbReference>
<evidence type="ECO:0000256" key="6">
    <source>
        <dbReference type="ARBA" id="ARBA00022777"/>
    </source>
</evidence>